<organism evidence="3 4">
    <name type="scientific">Methylosinus sporium</name>
    <dbReference type="NCBI Taxonomy" id="428"/>
    <lineage>
        <taxon>Bacteria</taxon>
        <taxon>Pseudomonadati</taxon>
        <taxon>Pseudomonadota</taxon>
        <taxon>Alphaproteobacteria</taxon>
        <taxon>Hyphomicrobiales</taxon>
        <taxon>Methylocystaceae</taxon>
        <taxon>Methylosinus</taxon>
    </lineage>
</organism>
<feature type="signal peptide" evidence="1">
    <location>
        <begin position="1"/>
        <end position="27"/>
    </location>
</feature>
<sequence length="190" mass="20613">MTRRRPTGARGVVAAIGLALLAATAAAAETVPEPDGYRMSDFRAAVPATLRGARVIDTPQAFAIWRDKAAVFVDVLPRPPRPAGLPPDAVWRDKPRFDIPGSVWLPETGYGELAPAALHYFESGLARATAEDKSRPLVFYCLADCWMSWNAAKRALALGYSNVSWFSRGTDGWSAAGHPLELREPALRPD</sequence>
<dbReference type="InterPro" id="IPR022376">
    <property type="entry name" value="PQQ_CXXCW"/>
</dbReference>
<protein>
    <submittedName>
        <fullName evidence="3">Rhodanese</fullName>
    </submittedName>
</protein>
<gene>
    <name evidence="3" type="ORF">C5689_13865</name>
</gene>
<dbReference type="RefSeq" id="WP_108917859.1">
    <property type="nucleotide sequence ID" value="NZ_BGJY01000001.1"/>
</dbReference>
<dbReference type="Pfam" id="PF00581">
    <property type="entry name" value="Rhodanese"/>
    <property type="match status" value="1"/>
</dbReference>
<dbReference type="InterPro" id="IPR001763">
    <property type="entry name" value="Rhodanese-like_dom"/>
</dbReference>
<dbReference type="EMBL" id="PUIV01000024">
    <property type="protein sequence ID" value="PWB93282.1"/>
    <property type="molecule type" value="Genomic_DNA"/>
</dbReference>
<dbReference type="PROSITE" id="PS50206">
    <property type="entry name" value="RHODANESE_3"/>
    <property type="match status" value="1"/>
</dbReference>
<feature type="chain" id="PRO_5015445895" evidence="1">
    <location>
        <begin position="28"/>
        <end position="190"/>
    </location>
</feature>
<evidence type="ECO:0000313" key="4">
    <source>
        <dbReference type="Proteomes" id="UP000245137"/>
    </source>
</evidence>
<evidence type="ECO:0000313" key="3">
    <source>
        <dbReference type="EMBL" id="PWB93282.1"/>
    </source>
</evidence>
<dbReference type="AlphaFoldDB" id="A0A2U1SNT9"/>
<keyword evidence="1" id="KW-0732">Signal</keyword>
<dbReference type="SUPFAM" id="SSF52821">
    <property type="entry name" value="Rhodanese/Cell cycle control phosphatase"/>
    <property type="match status" value="1"/>
</dbReference>
<keyword evidence="4" id="KW-1185">Reference proteome</keyword>
<dbReference type="CDD" id="cd00158">
    <property type="entry name" value="RHOD"/>
    <property type="match status" value="1"/>
</dbReference>
<dbReference type="NCBIfam" id="TIGR03865">
    <property type="entry name" value="PQQ_CXXCW"/>
    <property type="match status" value="1"/>
</dbReference>
<accession>A0A2U1SNT9</accession>
<comment type="caution">
    <text evidence="3">The sequence shown here is derived from an EMBL/GenBank/DDBJ whole genome shotgun (WGS) entry which is preliminary data.</text>
</comment>
<dbReference type="Gene3D" id="3.40.250.10">
    <property type="entry name" value="Rhodanese-like domain"/>
    <property type="match status" value="1"/>
</dbReference>
<name>A0A2U1SNT9_METSR</name>
<dbReference type="Proteomes" id="UP000245137">
    <property type="component" value="Unassembled WGS sequence"/>
</dbReference>
<dbReference type="OrthoDB" id="176845at2"/>
<evidence type="ECO:0000259" key="2">
    <source>
        <dbReference type="PROSITE" id="PS50206"/>
    </source>
</evidence>
<feature type="domain" description="Rhodanese" evidence="2">
    <location>
        <begin position="66"/>
        <end position="182"/>
    </location>
</feature>
<proteinExistence type="predicted"/>
<dbReference type="InterPro" id="IPR036873">
    <property type="entry name" value="Rhodanese-like_dom_sf"/>
</dbReference>
<reference evidence="3 4" key="1">
    <citation type="journal article" date="2018" name="Appl. Microbiol. Biotechnol.">
        <title>Co-cultivation of the strictly anaerobic methanogen Methanosarcina barkeri with aerobic methanotrophs in an oxygen-limited membrane bioreactor.</title>
        <authorList>
            <person name="In 't Zandt M.H."/>
            <person name="van den Bosch T.J.M."/>
            <person name="Rijkers R."/>
            <person name="van Kessel M.A.H.J."/>
            <person name="Jetten M.S.M."/>
            <person name="Welte C.U."/>
        </authorList>
    </citation>
    <scope>NUCLEOTIDE SEQUENCE [LARGE SCALE GENOMIC DNA]</scope>
    <source>
        <strain evidence="3 4">DSM 17706</strain>
    </source>
</reference>
<evidence type="ECO:0000256" key="1">
    <source>
        <dbReference type="SAM" id="SignalP"/>
    </source>
</evidence>